<name>A0ABW3KJG2_9GAMM</name>
<evidence type="ECO:0000313" key="3">
    <source>
        <dbReference type="EMBL" id="MFD1008764.1"/>
    </source>
</evidence>
<dbReference type="Pfam" id="PF12802">
    <property type="entry name" value="MarR_2"/>
    <property type="match status" value="1"/>
</dbReference>
<dbReference type="PROSITE" id="PS50995">
    <property type="entry name" value="HTH_MARR_2"/>
    <property type="match status" value="1"/>
</dbReference>
<comment type="caution">
    <text evidence="3">The sequence shown here is derived from an EMBL/GenBank/DDBJ whole genome shotgun (WGS) entry which is preliminary data.</text>
</comment>
<sequence length="164" mass="18224">MMTKQSYTFHLLLHSAHLLEERLRSRLVPLGVQPRQARVLDALGRMGQTSQVKLARDFGLTAASMSTMTTRLLNAGLIERQVDKRELRSNVLTLSPLGQSLLKKIYHEWQEIDREIDEIIGAEAMAQLGDLTCKLRNAFGGSTPGDKDVLESTLVPSSSPKKSP</sequence>
<proteinExistence type="predicted"/>
<dbReference type="InterPro" id="IPR039422">
    <property type="entry name" value="MarR/SlyA-like"/>
</dbReference>
<feature type="compositionally biased region" description="Polar residues" evidence="1">
    <location>
        <begin position="154"/>
        <end position="164"/>
    </location>
</feature>
<dbReference type="RefSeq" id="WP_379558743.1">
    <property type="nucleotide sequence ID" value="NZ_JBHTJS010000041.1"/>
</dbReference>
<reference evidence="4" key="1">
    <citation type="journal article" date="2019" name="Int. J. Syst. Evol. Microbiol.">
        <title>The Global Catalogue of Microorganisms (GCM) 10K type strain sequencing project: providing services to taxonomists for standard genome sequencing and annotation.</title>
        <authorList>
            <consortium name="The Broad Institute Genomics Platform"/>
            <consortium name="The Broad Institute Genome Sequencing Center for Infectious Disease"/>
            <person name="Wu L."/>
            <person name="Ma J."/>
        </authorList>
    </citation>
    <scope>NUCLEOTIDE SEQUENCE [LARGE SCALE GENOMIC DNA]</scope>
    <source>
        <strain evidence="4">CCUG 60525</strain>
    </source>
</reference>
<dbReference type="Gene3D" id="1.10.10.10">
    <property type="entry name" value="Winged helix-like DNA-binding domain superfamily/Winged helix DNA-binding domain"/>
    <property type="match status" value="1"/>
</dbReference>
<gene>
    <name evidence="3" type="ORF">ACFQ1C_11415</name>
</gene>
<feature type="domain" description="HTH marR-type" evidence="2">
    <location>
        <begin position="5"/>
        <end position="137"/>
    </location>
</feature>
<evidence type="ECO:0000259" key="2">
    <source>
        <dbReference type="PROSITE" id="PS50995"/>
    </source>
</evidence>
<dbReference type="EMBL" id="JBHTJS010000041">
    <property type="protein sequence ID" value="MFD1008764.1"/>
    <property type="molecule type" value="Genomic_DNA"/>
</dbReference>
<dbReference type="Proteomes" id="UP001597048">
    <property type="component" value="Unassembled WGS sequence"/>
</dbReference>
<keyword evidence="4" id="KW-1185">Reference proteome</keyword>
<dbReference type="InterPro" id="IPR036388">
    <property type="entry name" value="WH-like_DNA-bd_sf"/>
</dbReference>
<feature type="region of interest" description="Disordered" evidence="1">
    <location>
        <begin position="142"/>
        <end position="164"/>
    </location>
</feature>
<dbReference type="PANTHER" id="PTHR33164:SF13">
    <property type="entry name" value="4-HYDROXYPHENYLACETATE CATABOLISM PROTEIN"/>
    <property type="match status" value="1"/>
</dbReference>
<dbReference type="PANTHER" id="PTHR33164">
    <property type="entry name" value="TRANSCRIPTIONAL REGULATOR, MARR FAMILY"/>
    <property type="match status" value="1"/>
</dbReference>
<dbReference type="InterPro" id="IPR036390">
    <property type="entry name" value="WH_DNA-bd_sf"/>
</dbReference>
<dbReference type="SMART" id="SM00347">
    <property type="entry name" value="HTH_MARR"/>
    <property type="match status" value="1"/>
</dbReference>
<dbReference type="SUPFAM" id="SSF46785">
    <property type="entry name" value="Winged helix' DNA-binding domain"/>
    <property type="match status" value="1"/>
</dbReference>
<protein>
    <submittedName>
        <fullName evidence="3">MarR family winged helix-turn-helix transcriptional regulator</fullName>
    </submittedName>
</protein>
<evidence type="ECO:0000313" key="4">
    <source>
        <dbReference type="Proteomes" id="UP001597048"/>
    </source>
</evidence>
<accession>A0ABW3KJG2</accession>
<evidence type="ECO:0000256" key="1">
    <source>
        <dbReference type="SAM" id="MobiDB-lite"/>
    </source>
</evidence>
<organism evidence="3 4">
    <name type="scientific">Oceanisphaera ostreae</name>
    <dbReference type="NCBI Taxonomy" id="914151"/>
    <lineage>
        <taxon>Bacteria</taxon>
        <taxon>Pseudomonadati</taxon>
        <taxon>Pseudomonadota</taxon>
        <taxon>Gammaproteobacteria</taxon>
        <taxon>Aeromonadales</taxon>
        <taxon>Aeromonadaceae</taxon>
        <taxon>Oceanisphaera</taxon>
    </lineage>
</organism>
<dbReference type="InterPro" id="IPR000835">
    <property type="entry name" value="HTH_MarR-typ"/>
</dbReference>